<organism evidence="4 5">
    <name type="scientific">Elasticomyces elasticus</name>
    <dbReference type="NCBI Taxonomy" id="574655"/>
    <lineage>
        <taxon>Eukaryota</taxon>
        <taxon>Fungi</taxon>
        <taxon>Dikarya</taxon>
        <taxon>Ascomycota</taxon>
        <taxon>Pezizomycotina</taxon>
        <taxon>Dothideomycetes</taxon>
        <taxon>Dothideomycetidae</taxon>
        <taxon>Mycosphaerellales</taxon>
        <taxon>Teratosphaeriaceae</taxon>
        <taxon>Elasticomyces</taxon>
    </lineage>
</organism>
<keyword evidence="1" id="KW-0479">Metal-binding</keyword>
<feature type="compositionally biased region" description="Polar residues" evidence="2">
    <location>
        <begin position="1"/>
        <end position="10"/>
    </location>
</feature>
<evidence type="ECO:0000256" key="2">
    <source>
        <dbReference type="SAM" id="MobiDB-lite"/>
    </source>
</evidence>
<feature type="zinc finger region" description="C3H1-type" evidence="1">
    <location>
        <begin position="346"/>
        <end position="363"/>
    </location>
</feature>
<evidence type="ECO:0000256" key="1">
    <source>
        <dbReference type="PROSITE-ProRule" id="PRU00723"/>
    </source>
</evidence>
<feature type="region of interest" description="Disordered" evidence="2">
    <location>
        <begin position="212"/>
        <end position="271"/>
    </location>
</feature>
<keyword evidence="1" id="KW-0863">Zinc-finger</keyword>
<keyword evidence="1" id="KW-0862">Zinc</keyword>
<feature type="compositionally biased region" description="Basic residues" evidence="2">
    <location>
        <begin position="212"/>
        <end position="223"/>
    </location>
</feature>
<feature type="region of interest" description="Disordered" evidence="2">
    <location>
        <begin position="283"/>
        <end position="309"/>
    </location>
</feature>
<proteinExistence type="predicted"/>
<feature type="compositionally biased region" description="Polar residues" evidence="2">
    <location>
        <begin position="243"/>
        <end position="258"/>
    </location>
</feature>
<gene>
    <name evidence="4" type="ORF">LTR97_004281</name>
</gene>
<feature type="compositionally biased region" description="Polar residues" evidence="2">
    <location>
        <begin position="293"/>
        <end position="309"/>
    </location>
</feature>
<reference evidence="4" key="1">
    <citation type="submission" date="2023-08" db="EMBL/GenBank/DDBJ databases">
        <title>Black Yeasts Isolated from many extreme environments.</title>
        <authorList>
            <person name="Coleine C."/>
            <person name="Stajich J.E."/>
            <person name="Selbmann L."/>
        </authorList>
    </citation>
    <scope>NUCLEOTIDE SEQUENCE</scope>
    <source>
        <strain evidence="4">CCFEE 5810</strain>
    </source>
</reference>
<dbReference type="AlphaFoldDB" id="A0AAN7WBM4"/>
<evidence type="ECO:0000313" key="4">
    <source>
        <dbReference type="EMBL" id="KAK5701467.1"/>
    </source>
</evidence>
<dbReference type="EMBL" id="JAVRQU010000006">
    <property type="protein sequence ID" value="KAK5701467.1"/>
    <property type="molecule type" value="Genomic_DNA"/>
</dbReference>
<feature type="region of interest" description="Disordered" evidence="2">
    <location>
        <begin position="1"/>
        <end position="96"/>
    </location>
</feature>
<feature type="compositionally biased region" description="Polar residues" evidence="2">
    <location>
        <begin position="42"/>
        <end position="53"/>
    </location>
</feature>
<comment type="caution">
    <text evidence="4">The sequence shown here is derived from an EMBL/GenBank/DDBJ whole genome shotgun (WGS) entry which is preliminary data.</text>
</comment>
<evidence type="ECO:0000259" key="3">
    <source>
        <dbReference type="PROSITE" id="PS50103"/>
    </source>
</evidence>
<dbReference type="GO" id="GO:0008270">
    <property type="term" value="F:zinc ion binding"/>
    <property type="evidence" value="ECO:0007669"/>
    <property type="project" value="UniProtKB-KW"/>
</dbReference>
<feature type="domain" description="C3H1-type" evidence="3">
    <location>
        <begin position="346"/>
        <end position="363"/>
    </location>
</feature>
<protein>
    <recommendedName>
        <fullName evidence="3">C3H1-type domain-containing protein</fullName>
    </recommendedName>
</protein>
<accession>A0AAN7WBM4</accession>
<dbReference type="PROSITE" id="PS50103">
    <property type="entry name" value="ZF_C3H1"/>
    <property type="match status" value="1"/>
</dbReference>
<name>A0AAN7WBM4_9PEZI</name>
<sequence>MEHSNHTTPSAPARAQYGGPGMPPPLGPRALEDMRRSAARPTVSTHPAQSSNPFARASASGGNVGMLSSGPDPTAEGESNLDAVSTTHPPSAQLIDSSTKADTAVTDAMQTAQTTVSTSHDLTMLAQVMVDRAGDGEGAVCLINEIVRLSVMQYGRSVLRNKHISAQALSAATKYHDPAAATSTDERTAVDVGNAPDHHLAMPVPIVTTSARKSRRFRGSRGARIREPHSETMAQPLADDTAVTISTPAPSAPGNTQLGLAHPPPCTLGESSTLQYHRTATKRKPGGFEDTQSDGSNSDAEQRTLKSSSHASNISLLGQDHGDSAEQDDAVAAQKPGMTGRTAAAPKGIVVCKFFLEGRCKFGGRVLPLYSQGARH</sequence>
<dbReference type="InterPro" id="IPR000571">
    <property type="entry name" value="Znf_CCCH"/>
</dbReference>
<feature type="compositionally biased region" description="Polar residues" evidence="2">
    <location>
        <begin position="82"/>
        <end position="96"/>
    </location>
</feature>
<evidence type="ECO:0000313" key="5">
    <source>
        <dbReference type="Proteomes" id="UP001310594"/>
    </source>
</evidence>
<dbReference type="Proteomes" id="UP001310594">
    <property type="component" value="Unassembled WGS sequence"/>
</dbReference>